<proteinExistence type="predicted"/>
<gene>
    <name evidence="4" type="ORF">LAMI_0C03444G</name>
</gene>
<dbReference type="PANTHER" id="PTHR11575:SF22">
    <property type="entry name" value="ADL392WP"/>
    <property type="match status" value="1"/>
</dbReference>
<evidence type="ECO:0000313" key="4">
    <source>
        <dbReference type="EMBL" id="SCU83494.1"/>
    </source>
</evidence>
<feature type="chain" id="PRO_5009235833" evidence="1">
    <location>
        <begin position="22"/>
        <end position="603"/>
    </location>
</feature>
<dbReference type="SUPFAM" id="SSF55816">
    <property type="entry name" value="5'-nucleotidase (syn. UDP-sugar hydrolase), C-terminal domain"/>
    <property type="match status" value="1"/>
</dbReference>
<dbReference type="FunFam" id="3.60.21.10:FF:000043">
    <property type="entry name" value="Ser/Thr protein phosphatase family"/>
    <property type="match status" value="1"/>
</dbReference>
<feature type="domain" description="Calcineurin-like phosphoesterase" evidence="2">
    <location>
        <begin position="52"/>
        <end position="282"/>
    </location>
</feature>
<evidence type="ECO:0000256" key="1">
    <source>
        <dbReference type="SAM" id="SignalP"/>
    </source>
</evidence>
<dbReference type="InterPro" id="IPR014485">
    <property type="entry name" value="Pesterase_C1039"/>
</dbReference>
<dbReference type="Gene3D" id="3.90.780.10">
    <property type="entry name" value="5'-Nucleotidase, C-terminal domain"/>
    <property type="match status" value="2"/>
</dbReference>
<protein>
    <submittedName>
        <fullName evidence="4">LAMI_0C03444g1_1</fullName>
    </submittedName>
</protein>
<dbReference type="InterPro" id="IPR053828">
    <property type="entry name" value="Nucleosidase_C"/>
</dbReference>
<feature type="domain" description="Putative 5'-nucleotidase C-terminal" evidence="3">
    <location>
        <begin position="374"/>
        <end position="558"/>
    </location>
</feature>
<evidence type="ECO:0000259" key="2">
    <source>
        <dbReference type="Pfam" id="PF00149"/>
    </source>
</evidence>
<dbReference type="SUPFAM" id="SSF56300">
    <property type="entry name" value="Metallo-dependent phosphatases"/>
    <property type="match status" value="1"/>
</dbReference>
<keyword evidence="1" id="KW-0732">Signal</keyword>
<dbReference type="GO" id="GO:0005576">
    <property type="term" value="C:extracellular region"/>
    <property type="evidence" value="ECO:0007669"/>
    <property type="project" value="UniProtKB-ARBA"/>
</dbReference>
<organism evidence="4 5">
    <name type="scientific">Lachancea mirantina</name>
    <dbReference type="NCBI Taxonomy" id="1230905"/>
    <lineage>
        <taxon>Eukaryota</taxon>
        <taxon>Fungi</taxon>
        <taxon>Dikarya</taxon>
        <taxon>Ascomycota</taxon>
        <taxon>Saccharomycotina</taxon>
        <taxon>Saccharomycetes</taxon>
        <taxon>Saccharomycetales</taxon>
        <taxon>Saccharomycetaceae</taxon>
        <taxon>Lachancea</taxon>
    </lineage>
</organism>
<feature type="signal peptide" evidence="1">
    <location>
        <begin position="1"/>
        <end position="21"/>
    </location>
</feature>
<dbReference type="GO" id="GO:0009166">
    <property type="term" value="P:nucleotide catabolic process"/>
    <property type="evidence" value="ECO:0007669"/>
    <property type="project" value="InterPro"/>
</dbReference>
<dbReference type="InterPro" id="IPR029052">
    <property type="entry name" value="Metallo-depent_PP-like"/>
</dbReference>
<dbReference type="AlphaFoldDB" id="A0A1G4J2B3"/>
<sequence length="603" mass="68480">MKTTSFCALTLLWSACVDCLAFQLLQKVYDVNPVDEFKGNADKRDLRIGQLNFFQTTDVHGWLGSHLTQPIYDADWGDFVSFTDIFKKSVLGSNDLILIDTGDKHDGNGISDATDPPGIESGRIFNEQDYDLMTLGNHELYTELNTELEYYGTALIDKFKDKYVSSNVEFIHENGTSVPFGNKYRYFETPQLKFKVLALSFMFDFQRTNARAKVTPATEEVNKEWFAQLLKDHPAEEIDVLVVFGHMPITDPQDREINHLHTILRKFYPNTVIQYFGGHSHIRDFAVLDSMSTGLQSGRFAETLGFLSIDDVREGEPKFFRRYIDFSKSSFAFHAKLASSSDLETSRGIALSKRIKALRESLNLTQVLGYVPENYYMYNAPSDSKNNIYNLITNKVLPRLRSNVTDDRKNRFIVINTGSIRYDLHRGLFTKDTEYIVSPFSNDWNYLEVPYALAKDVTAFLNRGPTLVKKLSPPGVNAAGLHLSTLESKVCPFISNPSLSEGYTTSDECGCKGDDSKHRSQKYFEVPSVVQSEELIPSVAADDNVHFVFYSFIEPYVLQALNSINGERKIVDHHYTSKDCKLYGGKSTKVLLQEYFGARSQIE</sequence>
<evidence type="ECO:0000259" key="3">
    <source>
        <dbReference type="Pfam" id="PF21953"/>
    </source>
</evidence>
<dbReference type="PIRSF" id="PIRSF017316">
    <property type="entry name" value="Pesterase_C1039"/>
    <property type="match status" value="1"/>
</dbReference>
<accession>A0A1G4J2B3</accession>
<dbReference type="Pfam" id="PF00149">
    <property type="entry name" value="Metallophos"/>
    <property type="match status" value="1"/>
</dbReference>
<dbReference type="EMBL" id="LT598466">
    <property type="protein sequence ID" value="SCU83494.1"/>
    <property type="molecule type" value="Genomic_DNA"/>
</dbReference>
<dbReference type="GO" id="GO:0016787">
    <property type="term" value="F:hydrolase activity"/>
    <property type="evidence" value="ECO:0007669"/>
    <property type="project" value="InterPro"/>
</dbReference>
<dbReference type="PANTHER" id="PTHR11575">
    <property type="entry name" value="5'-NUCLEOTIDASE-RELATED"/>
    <property type="match status" value="1"/>
</dbReference>
<name>A0A1G4J2B3_9SACH</name>
<keyword evidence="5" id="KW-1185">Reference proteome</keyword>
<dbReference type="GO" id="GO:0005829">
    <property type="term" value="C:cytosol"/>
    <property type="evidence" value="ECO:0007669"/>
    <property type="project" value="TreeGrafter"/>
</dbReference>
<dbReference type="Gene3D" id="3.60.21.10">
    <property type="match status" value="1"/>
</dbReference>
<reference evidence="5" key="1">
    <citation type="submission" date="2016-03" db="EMBL/GenBank/DDBJ databases">
        <authorList>
            <person name="Devillers H."/>
        </authorList>
    </citation>
    <scope>NUCLEOTIDE SEQUENCE [LARGE SCALE GENOMIC DNA]</scope>
</reference>
<dbReference type="Pfam" id="PF21953">
    <property type="entry name" value="NadN_nucleosid_C"/>
    <property type="match status" value="1"/>
</dbReference>
<dbReference type="PROSITE" id="PS51257">
    <property type="entry name" value="PROKAR_LIPOPROTEIN"/>
    <property type="match status" value="1"/>
</dbReference>
<dbReference type="Proteomes" id="UP000191024">
    <property type="component" value="Chromosome C"/>
</dbReference>
<evidence type="ECO:0000313" key="5">
    <source>
        <dbReference type="Proteomes" id="UP000191024"/>
    </source>
</evidence>
<dbReference type="STRING" id="1230905.A0A1G4J2B3"/>
<dbReference type="OrthoDB" id="7722975at2759"/>
<dbReference type="InterPro" id="IPR004843">
    <property type="entry name" value="Calcineurin-like_PHP"/>
</dbReference>
<dbReference type="InterPro" id="IPR006179">
    <property type="entry name" value="5_nucleotidase/apyrase"/>
</dbReference>
<dbReference type="InterPro" id="IPR036907">
    <property type="entry name" value="5'-Nucleotdase_C_sf"/>
</dbReference>